<keyword evidence="2" id="KW-1185">Reference proteome</keyword>
<dbReference type="HOGENOM" id="CLU_2146749_0_0_1"/>
<evidence type="ECO:0000313" key="1">
    <source>
        <dbReference type="EMBL" id="ETS83147.1"/>
    </source>
</evidence>
<protein>
    <submittedName>
        <fullName evidence="1">Uncharacterized protein</fullName>
    </submittedName>
</protein>
<dbReference type="AlphaFoldDB" id="W3XCH5"/>
<dbReference type="Proteomes" id="UP000030651">
    <property type="component" value="Unassembled WGS sequence"/>
</dbReference>
<dbReference type="OrthoDB" id="432970at2759"/>
<gene>
    <name evidence="1" type="ORF">PFICI_05023</name>
</gene>
<evidence type="ECO:0000313" key="2">
    <source>
        <dbReference type="Proteomes" id="UP000030651"/>
    </source>
</evidence>
<proteinExistence type="predicted"/>
<dbReference type="EMBL" id="KI912111">
    <property type="protein sequence ID" value="ETS83147.1"/>
    <property type="molecule type" value="Genomic_DNA"/>
</dbReference>
<dbReference type="KEGG" id="pfy:PFICI_05023"/>
<reference evidence="2" key="1">
    <citation type="journal article" date="2015" name="BMC Genomics">
        <title>Genomic and transcriptomic analysis of the endophytic fungus Pestalotiopsis fici reveals its lifestyle and high potential for synthesis of natural products.</title>
        <authorList>
            <person name="Wang X."/>
            <person name="Zhang X."/>
            <person name="Liu L."/>
            <person name="Xiang M."/>
            <person name="Wang W."/>
            <person name="Sun X."/>
            <person name="Che Y."/>
            <person name="Guo L."/>
            <person name="Liu G."/>
            <person name="Guo L."/>
            <person name="Wang C."/>
            <person name="Yin W.B."/>
            <person name="Stadler M."/>
            <person name="Zhang X."/>
            <person name="Liu X."/>
        </authorList>
    </citation>
    <scope>NUCLEOTIDE SEQUENCE [LARGE SCALE GENOMIC DNA]</scope>
    <source>
        <strain evidence="2">W106-1 / CGMCC3.15140</strain>
    </source>
</reference>
<dbReference type="STRING" id="1229662.W3XCH5"/>
<organism evidence="1 2">
    <name type="scientific">Pestalotiopsis fici (strain W106-1 / CGMCC3.15140)</name>
    <dbReference type="NCBI Taxonomy" id="1229662"/>
    <lineage>
        <taxon>Eukaryota</taxon>
        <taxon>Fungi</taxon>
        <taxon>Dikarya</taxon>
        <taxon>Ascomycota</taxon>
        <taxon>Pezizomycotina</taxon>
        <taxon>Sordariomycetes</taxon>
        <taxon>Xylariomycetidae</taxon>
        <taxon>Amphisphaeriales</taxon>
        <taxon>Sporocadaceae</taxon>
        <taxon>Pestalotiopsis</taxon>
    </lineage>
</organism>
<dbReference type="InParanoid" id="W3XCH5"/>
<name>W3XCH5_PESFW</name>
<sequence length="112" mass="12242">MGILVMPMLTPDQAASEEILLAAIMASKCADIVTVCKLLLDILLKPLGLCIEGICVVPRNVHRSVCTVEGKDRDMEKHIAVGSHNLLRVTLPDGEQMAVDFSSPHMGWHERP</sequence>
<accession>W3XCH5</accession>
<dbReference type="GeneID" id="19270036"/>
<dbReference type="RefSeq" id="XP_007831795.1">
    <property type="nucleotide sequence ID" value="XM_007833604.1"/>
</dbReference>